<dbReference type="InterPro" id="IPR006805">
    <property type="entry name" value="Anth_synth_I_N"/>
</dbReference>
<dbReference type="InterPro" id="IPR005802">
    <property type="entry name" value="ADC_synth_comp_1"/>
</dbReference>
<keyword evidence="7" id="KW-1185">Reference proteome</keyword>
<comment type="caution">
    <text evidence="6">The sequence shown here is derived from an EMBL/GenBank/DDBJ whole genome shotgun (WGS) entry which is preliminary data.</text>
</comment>
<dbReference type="EMBL" id="JAVDQF010000001">
    <property type="protein sequence ID" value="MDR6270045.1"/>
    <property type="molecule type" value="Genomic_DNA"/>
</dbReference>
<evidence type="ECO:0000256" key="1">
    <source>
        <dbReference type="ARBA" id="ARBA00013139"/>
    </source>
</evidence>
<keyword evidence="6" id="KW-0032">Aminotransferase</keyword>
<evidence type="ECO:0000256" key="3">
    <source>
        <dbReference type="SAM" id="MobiDB-lite"/>
    </source>
</evidence>
<feature type="region of interest" description="Disordered" evidence="3">
    <location>
        <begin position="380"/>
        <end position="400"/>
    </location>
</feature>
<protein>
    <recommendedName>
        <fullName evidence="1">aminodeoxychorismate synthase</fullName>
        <ecNumber evidence="1">2.6.1.85</ecNumber>
    </recommendedName>
</protein>
<evidence type="ECO:0000259" key="5">
    <source>
        <dbReference type="Pfam" id="PF04715"/>
    </source>
</evidence>
<evidence type="ECO:0000313" key="7">
    <source>
        <dbReference type="Proteomes" id="UP001185069"/>
    </source>
</evidence>
<dbReference type="Pfam" id="PF00425">
    <property type="entry name" value="Chorismate_bind"/>
    <property type="match status" value="1"/>
</dbReference>
<dbReference type="InterPro" id="IPR015890">
    <property type="entry name" value="Chorismate_C"/>
</dbReference>
<dbReference type="InterPro" id="IPR005801">
    <property type="entry name" value="ADC_synthase"/>
</dbReference>
<organism evidence="6 7">
    <name type="scientific">Arthrobacter russicus</name>
    <dbReference type="NCBI Taxonomy" id="172040"/>
    <lineage>
        <taxon>Bacteria</taxon>
        <taxon>Bacillati</taxon>
        <taxon>Actinomycetota</taxon>
        <taxon>Actinomycetes</taxon>
        <taxon>Micrococcales</taxon>
        <taxon>Micrococcaceae</taxon>
        <taxon>Arthrobacter</taxon>
    </lineage>
</organism>
<dbReference type="Proteomes" id="UP001185069">
    <property type="component" value="Unassembled WGS sequence"/>
</dbReference>
<reference evidence="6 7" key="1">
    <citation type="submission" date="2023-07" db="EMBL/GenBank/DDBJ databases">
        <title>Sequencing the genomes of 1000 actinobacteria strains.</title>
        <authorList>
            <person name="Klenk H.-P."/>
        </authorList>
    </citation>
    <scope>NUCLEOTIDE SEQUENCE [LARGE SCALE GENOMIC DNA]</scope>
    <source>
        <strain evidence="6 7">DSM 14555</strain>
    </source>
</reference>
<dbReference type="SUPFAM" id="SSF52540">
    <property type="entry name" value="P-loop containing nucleoside triphosphate hydrolases"/>
    <property type="match status" value="1"/>
</dbReference>
<dbReference type="PANTHER" id="PTHR11236">
    <property type="entry name" value="AMINOBENZOATE/ANTHRANILATE SYNTHASE"/>
    <property type="match status" value="1"/>
</dbReference>
<dbReference type="InterPro" id="IPR019999">
    <property type="entry name" value="Anth_synth_I-like"/>
</dbReference>
<dbReference type="InterPro" id="IPR027417">
    <property type="entry name" value="P-loop_NTPase"/>
</dbReference>
<dbReference type="RefSeq" id="WP_309798833.1">
    <property type="nucleotide sequence ID" value="NZ_BAAAHY010000005.1"/>
</dbReference>
<dbReference type="Gene3D" id="3.40.50.300">
    <property type="entry name" value="P-loop containing nucleotide triphosphate hydrolases"/>
    <property type="match status" value="1"/>
</dbReference>
<keyword evidence="2 6" id="KW-0808">Transferase</keyword>
<name>A0ABU1JCB8_9MICC</name>
<dbReference type="GO" id="GO:0004049">
    <property type="term" value="F:anthranilate synthase activity"/>
    <property type="evidence" value="ECO:0007669"/>
    <property type="project" value="UniProtKB-EC"/>
</dbReference>
<proteinExistence type="predicted"/>
<evidence type="ECO:0000259" key="4">
    <source>
        <dbReference type="Pfam" id="PF00425"/>
    </source>
</evidence>
<keyword evidence="6" id="KW-0456">Lyase</keyword>
<gene>
    <name evidence="6" type="ORF">JOE69_002283</name>
</gene>
<evidence type="ECO:0000313" key="6">
    <source>
        <dbReference type="EMBL" id="MDR6270045.1"/>
    </source>
</evidence>
<accession>A0ABU1JCB8</accession>
<feature type="domain" description="Anthranilate synthase component I N-terminal" evidence="5">
    <location>
        <begin position="228"/>
        <end position="360"/>
    </location>
</feature>
<dbReference type="NCBIfam" id="TIGR00553">
    <property type="entry name" value="pabB"/>
    <property type="match status" value="1"/>
</dbReference>
<feature type="region of interest" description="Disordered" evidence="3">
    <location>
        <begin position="476"/>
        <end position="499"/>
    </location>
</feature>
<dbReference type="PANTHER" id="PTHR11236:SF18">
    <property type="entry name" value="AMINODEOXYCHORISMATE SYNTHASE"/>
    <property type="match status" value="1"/>
</dbReference>
<dbReference type="PRINTS" id="PR00095">
    <property type="entry name" value="ANTSNTHASEI"/>
</dbReference>
<evidence type="ECO:0000256" key="2">
    <source>
        <dbReference type="ARBA" id="ARBA00022679"/>
    </source>
</evidence>
<dbReference type="GO" id="GO:0046820">
    <property type="term" value="F:4-amino-4-deoxychorismate synthase activity"/>
    <property type="evidence" value="ECO:0007669"/>
    <property type="project" value="UniProtKB-EC"/>
</dbReference>
<feature type="domain" description="Chorismate-utilising enzyme C-terminal" evidence="4">
    <location>
        <begin position="402"/>
        <end position="656"/>
    </location>
</feature>
<sequence length="671" mass="71844">MSEAIPAEPAVSGASGGGAARRPVIIAVDGRSGSGKTSLALELASLLREHRKVSVFHLEDVYPGWNGLSAGVDRYLQTVLNPLHRGVDAQWTSWDWSAHFDGEARQTTASDVVIVEGVGAAQAPARPMLDAVIWVEAAEALRKERALARDGETYAPYWDLWAAQEAELLAADHPAEHADLRLDSPVLPSDVLQALGLLPQLKNLLAPELQREHARATLAAPVPFTGDPAGLFEALFGHSENAVWLDSSDAQQRGERSRFSIMADDGGDFGQIAWHRDGMTRHSFRGITVEVPGPFFRWLDAQWPGTSAPIAGGLPFSLGWIGYLGYELKRETGGSRQSPDTPDAGLLHAGRAVVVDHQEQLAWALSLADDGWPETVTRAAAKHAPGTAARPDPTTVSVRDDRSAYKTKIGLAQAQIFEGNSYEICLTTCLAFRTDADPLGLYRTLRQANPAPFAAFLAFGGLSILSTSPERLLRMSPGGALTAEPIKGTRRRDPDPGKDAELRSELAASVKDRAENLMIVDLMRNDLSHFALPGSVRVSRLCAIESYATVHQMVSTVEARLRPGTSRSEAIAAAFPAGSMTGAPKISTMRILDQLEAAPRGAYSGAIGYFSRDGGSDLSVLIRTLVLDHGQATLGVGGAITADSAPEEEWQEVRAKAFGVLDALGLAFPDD</sequence>
<dbReference type="Pfam" id="PF04715">
    <property type="entry name" value="Anth_synt_I_N"/>
    <property type="match status" value="1"/>
</dbReference>
<dbReference type="SUPFAM" id="SSF56322">
    <property type="entry name" value="ADC synthase"/>
    <property type="match status" value="1"/>
</dbReference>
<dbReference type="Gene3D" id="3.60.120.10">
    <property type="entry name" value="Anthranilate synthase"/>
    <property type="match status" value="1"/>
</dbReference>
<dbReference type="EC" id="2.6.1.85" evidence="1"/>